<dbReference type="GO" id="GO:0003677">
    <property type="term" value="F:DNA binding"/>
    <property type="evidence" value="ECO:0007669"/>
    <property type="project" value="UniProtKB-KW"/>
</dbReference>
<dbReference type="Proteomes" id="UP000284547">
    <property type="component" value="Unassembled WGS sequence"/>
</dbReference>
<dbReference type="PROSITE" id="PS00398">
    <property type="entry name" value="RECOMBINASES_2"/>
    <property type="match status" value="1"/>
</dbReference>
<organism evidence="9 10">
    <name type="scientific">Pseudotabrizicola alkalilacus</name>
    <dbReference type="NCBI Taxonomy" id="2305252"/>
    <lineage>
        <taxon>Bacteria</taxon>
        <taxon>Pseudomonadati</taxon>
        <taxon>Pseudomonadota</taxon>
        <taxon>Alphaproteobacteria</taxon>
        <taxon>Rhodobacterales</taxon>
        <taxon>Paracoccaceae</taxon>
        <taxon>Pseudotabrizicola</taxon>
    </lineage>
</organism>
<dbReference type="CDD" id="cd03768">
    <property type="entry name" value="SR_ResInv"/>
    <property type="match status" value="1"/>
</dbReference>
<evidence type="ECO:0000259" key="8">
    <source>
        <dbReference type="PROSITE" id="PS51736"/>
    </source>
</evidence>
<dbReference type="PANTHER" id="PTHR30461">
    <property type="entry name" value="DNA-INVERTASE FROM LAMBDOID PROPHAGE"/>
    <property type="match status" value="1"/>
</dbReference>
<sequence>MKIKTVGYARVSTDDQRLDLQLSALKAAGCTQIFSDKGISGAEFARPGLDMAIGNLRTGDTLIVWRLDRLGRSLKRLVELVDQFGKRGIQFRSLNEAIDTSSSGGRLVFHMMAALSEFERNLISERTRAGMEAARQGGRRVGRPPSLNISQVSAAYVSIYIEGEDIDIVASRLKVSKRTLRRSLNANDAQLQRMSLEKYGVRT</sequence>
<evidence type="ECO:0000256" key="7">
    <source>
        <dbReference type="PROSITE-ProRule" id="PRU10137"/>
    </source>
</evidence>
<evidence type="ECO:0000256" key="6">
    <source>
        <dbReference type="PIRSR" id="PIRSR606118-50"/>
    </source>
</evidence>
<dbReference type="EMBL" id="QWEY01000016">
    <property type="protein sequence ID" value="RGP35430.1"/>
    <property type="molecule type" value="Genomic_DNA"/>
</dbReference>
<feature type="domain" description="Resolvase/invertase-type recombinase catalytic" evidence="8">
    <location>
        <begin position="4"/>
        <end position="138"/>
    </location>
</feature>
<dbReference type="AlphaFoldDB" id="A0A411YXC5"/>
<evidence type="ECO:0000313" key="9">
    <source>
        <dbReference type="EMBL" id="RGP35430.1"/>
    </source>
</evidence>
<reference evidence="9 10" key="1">
    <citation type="submission" date="2018-08" db="EMBL/GenBank/DDBJ databases">
        <title>Flavobacterium tibetense sp. nov., isolated from a wetland YonghuCo on Tibetan Plateau.</title>
        <authorList>
            <person name="Phurbu D."/>
            <person name="Lu H."/>
            <person name="Xing P."/>
        </authorList>
    </citation>
    <scope>NUCLEOTIDE SEQUENCE [LARGE SCALE GENOMIC DNA]</scope>
    <source>
        <strain evidence="9 10">DJC</strain>
    </source>
</reference>
<dbReference type="PROSITE" id="PS00397">
    <property type="entry name" value="RECOMBINASES_1"/>
    <property type="match status" value="1"/>
</dbReference>
<dbReference type="Gene3D" id="3.40.50.1390">
    <property type="entry name" value="Resolvase, N-terminal catalytic domain"/>
    <property type="match status" value="1"/>
</dbReference>
<dbReference type="GO" id="GO:0015074">
    <property type="term" value="P:DNA integration"/>
    <property type="evidence" value="ECO:0007669"/>
    <property type="project" value="UniProtKB-KW"/>
</dbReference>
<evidence type="ECO:0000313" key="10">
    <source>
        <dbReference type="Proteomes" id="UP000284547"/>
    </source>
</evidence>
<keyword evidence="2" id="KW-0229">DNA integration</keyword>
<dbReference type="Pfam" id="PF00239">
    <property type="entry name" value="Resolvase"/>
    <property type="match status" value="1"/>
</dbReference>
<gene>
    <name evidence="9" type="ORF">D1012_20330</name>
</gene>
<evidence type="ECO:0000256" key="1">
    <source>
        <dbReference type="ARBA" id="ARBA00009913"/>
    </source>
</evidence>
<dbReference type="SMART" id="SM00857">
    <property type="entry name" value="Resolvase"/>
    <property type="match status" value="1"/>
</dbReference>
<keyword evidence="4" id="KW-0238">DNA-binding</keyword>
<feature type="active site" description="O-(5'-phospho-DNA)-serine intermediate" evidence="6 7">
    <location>
        <position position="12"/>
    </location>
</feature>
<keyword evidence="3" id="KW-0230">DNA invertase</keyword>
<evidence type="ECO:0000256" key="3">
    <source>
        <dbReference type="ARBA" id="ARBA00023100"/>
    </source>
</evidence>
<comment type="similarity">
    <text evidence="1">Belongs to the site-specific recombinase resolvase family.</text>
</comment>
<comment type="caution">
    <text evidence="9">The sequence shown here is derived from an EMBL/GenBank/DDBJ whole genome shotgun (WGS) entry which is preliminary data.</text>
</comment>
<accession>A0A411YXC5</accession>
<dbReference type="InterPro" id="IPR006118">
    <property type="entry name" value="Recombinase_CS"/>
</dbReference>
<dbReference type="FunFam" id="3.40.50.1390:FF:000001">
    <property type="entry name" value="DNA recombinase"/>
    <property type="match status" value="1"/>
</dbReference>
<keyword evidence="5" id="KW-0233">DNA recombination</keyword>
<protein>
    <submittedName>
        <fullName evidence="9">Recombinase family protein</fullName>
    </submittedName>
</protein>
<name>A0A411YXC5_9RHOB</name>
<evidence type="ECO:0000256" key="5">
    <source>
        <dbReference type="ARBA" id="ARBA00023172"/>
    </source>
</evidence>
<dbReference type="PROSITE" id="PS51736">
    <property type="entry name" value="RECOMBINASES_3"/>
    <property type="match status" value="1"/>
</dbReference>
<dbReference type="InterPro" id="IPR006119">
    <property type="entry name" value="Resolv_N"/>
</dbReference>
<keyword evidence="10" id="KW-1185">Reference proteome</keyword>
<dbReference type="OrthoDB" id="2290206at2"/>
<dbReference type="PANTHER" id="PTHR30461:SF2">
    <property type="entry name" value="SERINE RECOMBINASE PINE-RELATED"/>
    <property type="match status" value="1"/>
</dbReference>
<proteinExistence type="inferred from homology"/>
<evidence type="ECO:0000256" key="4">
    <source>
        <dbReference type="ARBA" id="ARBA00023125"/>
    </source>
</evidence>
<evidence type="ECO:0000256" key="2">
    <source>
        <dbReference type="ARBA" id="ARBA00022908"/>
    </source>
</evidence>
<dbReference type="InterPro" id="IPR050639">
    <property type="entry name" value="SSR_resolvase"/>
</dbReference>
<dbReference type="InterPro" id="IPR036162">
    <property type="entry name" value="Resolvase-like_N_sf"/>
</dbReference>
<dbReference type="SUPFAM" id="SSF53041">
    <property type="entry name" value="Resolvase-like"/>
    <property type="match status" value="1"/>
</dbReference>
<dbReference type="GO" id="GO:0000150">
    <property type="term" value="F:DNA strand exchange activity"/>
    <property type="evidence" value="ECO:0007669"/>
    <property type="project" value="UniProtKB-KW"/>
</dbReference>